<dbReference type="Proteomes" id="UP000774617">
    <property type="component" value="Unassembled WGS sequence"/>
</dbReference>
<proteinExistence type="predicted"/>
<accession>A0ABQ8FYR1</accession>
<evidence type="ECO:0000313" key="2">
    <source>
        <dbReference type="EMBL" id="KAH7036443.1"/>
    </source>
</evidence>
<dbReference type="EMBL" id="JAGTJR010000035">
    <property type="protein sequence ID" value="KAH7036443.1"/>
    <property type="molecule type" value="Genomic_DNA"/>
</dbReference>
<feature type="region of interest" description="Disordered" evidence="1">
    <location>
        <begin position="1"/>
        <end position="56"/>
    </location>
</feature>
<keyword evidence="3" id="KW-1185">Reference proteome</keyword>
<evidence type="ECO:0000256" key="1">
    <source>
        <dbReference type="SAM" id="MobiDB-lite"/>
    </source>
</evidence>
<evidence type="ECO:0000313" key="3">
    <source>
        <dbReference type="Proteomes" id="UP000774617"/>
    </source>
</evidence>
<sequence length="225" mass="23319">MVMLAADQISSQPAEPLPSSSSSSSSSAAPPSVSATGTAPGAGKDGLACGTGGSPTLRIPSPSATALLSADLFSNMDDEVRSVGLPFAMMLYGTSASTVYISTNGILSFEPTIAWDASLLPSTNLPSIAAAPYWTDLSIPFQEFTWGIWYSLDTSANALVVEWILGKAGNLDEIYQFQLEYRSAAPGVLVYRYFVVGGNGKGAGVGVQGGKFLVCSPFLRGVLLC</sequence>
<gene>
    <name evidence="2" type="ORF">B0J12DRAFT_265966</name>
</gene>
<protein>
    <submittedName>
        <fullName evidence="2">Uncharacterized protein</fullName>
    </submittedName>
</protein>
<feature type="compositionally biased region" description="Low complexity" evidence="1">
    <location>
        <begin position="10"/>
        <end position="35"/>
    </location>
</feature>
<reference evidence="2 3" key="1">
    <citation type="journal article" date="2021" name="Nat. Commun.">
        <title>Genetic determinants of endophytism in the Arabidopsis root mycobiome.</title>
        <authorList>
            <person name="Mesny F."/>
            <person name="Miyauchi S."/>
            <person name="Thiergart T."/>
            <person name="Pickel B."/>
            <person name="Atanasova L."/>
            <person name="Karlsson M."/>
            <person name="Huettel B."/>
            <person name="Barry K.W."/>
            <person name="Haridas S."/>
            <person name="Chen C."/>
            <person name="Bauer D."/>
            <person name="Andreopoulos W."/>
            <person name="Pangilinan J."/>
            <person name="LaButti K."/>
            <person name="Riley R."/>
            <person name="Lipzen A."/>
            <person name="Clum A."/>
            <person name="Drula E."/>
            <person name="Henrissat B."/>
            <person name="Kohler A."/>
            <person name="Grigoriev I.V."/>
            <person name="Martin F.M."/>
            <person name="Hacquard S."/>
        </authorList>
    </citation>
    <scope>NUCLEOTIDE SEQUENCE [LARGE SCALE GENOMIC DNA]</scope>
    <source>
        <strain evidence="2 3">MPI-SDFR-AT-0080</strain>
    </source>
</reference>
<comment type="caution">
    <text evidence="2">The sequence shown here is derived from an EMBL/GenBank/DDBJ whole genome shotgun (WGS) entry which is preliminary data.</text>
</comment>
<name>A0ABQ8FYR1_9PEZI</name>
<organism evidence="2 3">
    <name type="scientific">Macrophomina phaseolina</name>
    <dbReference type="NCBI Taxonomy" id="35725"/>
    <lineage>
        <taxon>Eukaryota</taxon>
        <taxon>Fungi</taxon>
        <taxon>Dikarya</taxon>
        <taxon>Ascomycota</taxon>
        <taxon>Pezizomycotina</taxon>
        <taxon>Dothideomycetes</taxon>
        <taxon>Dothideomycetes incertae sedis</taxon>
        <taxon>Botryosphaeriales</taxon>
        <taxon>Botryosphaeriaceae</taxon>
        <taxon>Macrophomina</taxon>
    </lineage>
</organism>